<dbReference type="Proteomes" id="UP001302321">
    <property type="component" value="Unassembled WGS sequence"/>
</dbReference>
<comment type="caution">
    <text evidence="2">The sequence shown here is derived from an EMBL/GenBank/DDBJ whole genome shotgun (WGS) entry which is preliminary data.</text>
</comment>
<keyword evidence="3" id="KW-1185">Reference proteome</keyword>
<feature type="compositionally biased region" description="Polar residues" evidence="1">
    <location>
        <begin position="199"/>
        <end position="212"/>
    </location>
</feature>
<name>A0AAN6WAT1_9PEZI</name>
<dbReference type="AlphaFoldDB" id="A0AAN6WAT1"/>
<feature type="region of interest" description="Disordered" evidence="1">
    <location>
        <begin position="82"/>
        <end position="106"/>
    </location>
</feature>
<feature type="region of interest" description="Disordered" evidence="1">
    <location>
        <begin position="1"/>
        <end position="37"/>
    </location>
</feature>
<evidence type="ECO:0000313" key="2">
    <source>
        <dbReference type="EMBL" id="KAK4178559.1"/>
    </source>
</evidence>
<reference evidence="2" key="2">
    <citation type="submission" date="2023-05" db="EMBL/GenBank/DDBJ databases">
        <authorList>
            <consortium name="Lawrence Berkeley National Laboratory"/>
            <person name="Steindorff A."/>
            <person name="Hensen N."/>
            <person name="Bonometti L."/>
            <person name="Westerberg I."/>
            <person name="Brannstrom I.O."/>
            <person name="Guillou S."/>
            <person name="Cros-Aarteil S."/>
            <person name="Calhoun S."/>
            <person name="Haridas S."/>
            <person name="Kuo A."/>
            <person name="Mondo S."/>
            <person name="Pangilinan J."/>
            <person name="Riley R."/>
            <person name="Labutti K."/>
            <person name="Andreopoulos B."/>
            <person name="Lipzen A."/>
            <person name="Chen C."/>
            <person name="Yanf M."/>
            <person name="Daum C."/>
            <person name="Ng V."/>
            <person name="Clum A."/>
            <person name="Ohm R."/>
            <person name="Martin F."/>
            <person name="Silar P."/>
            <person name="Natvig D."/>
            <person name="Lalanne C."/>
            <person name="Gautier V."/>
            <person name="Ament-Velasquez S.L."/>
            <person name="Kruys A."/>
            <person name="Hutchinson M.I."/>
            <person name="Powell A.J."/>
            <person name="Barry K."/>
            <person name="Miller A.N."/>
            <person name="Grigoriev I.V."/>
            <person name="Debuchy R."/>
            <person name="Gladieux P."/>
            <person name="Thoren M.H."/>
            <person name="Johannesson H."/>
        </authorList>
    </citation>
    <scope>NUCLEOTIDE SEQUENCE</scope>
    <source>
        <strain evidence="2">CBS 892.96</strain>
    </source>
</reference>
<dbReference type="EMBL" id="MU866135">
    <property type="protein sequence ID" value="KAK4178559.1"/>
    <property type="molecule type" value="Genomic_DNA"/>
</dbReference>
<accession>A0AAN6WAT1</accession>
<sequence>MTFQEQEPATILSRGSEQLVEDKGSGSESEWDEVGQNRIHKHVMAWKRPGPRSNRERPQVMREEMKVITCSLRMKREIQRLVASGHGRPKSPSPQVPKYSTPSSEVPTQVAHTHHPFVGLSSRLMLGMHQVLSPDTRTNNQVKLHPRVNDDHMRGPNGMPASQGNPQLSLRPLRSPKNIERYLKDVATFLKVTLGDVETQTSDPHRTNNPSDRASGKLNYRRPSVTVHIGKGTESLLHTARTSAVDTRLYM</sequence>
<organism evidence="2 3">
    <name type="scientific">Triangularia setosa</name>
    <dbReference type="NCBI Taxonomy" id="2587417"/>
    <lineage>
        <taxon>Eukaryota</taxon>
        <taxon>Fungi</taxon>
        <taxon>Dikarya</taxon>
        <taxon>Ascomycota</taxon>
        <taxon>Pezizomycotina</taxon>
        <taxon>Sordariomycetes</taxon>
        <taxon>Sordariomycetidae</taxon>
        <taxon>Sordariales</taxon>
        <taxon>Podosporaceae</taxon>
        <taxon>Triangularia</taxon>
    </lineage>
</organism>
<feature type="region of interest" description="Disordered" evidence="1">
    <location>
        <begin position="199"/>
        <end position="219"/>
    </location>
</feature>
<feature type="region of interest" description="Disordered" evidence="1">
    <location>
        <begin position="150"/>
        <end position="172"/>
    </location>
</feature>
<protein>
    <submittedName>
        <fullName evidence="2">Uncharacterized protein</fullName>
    </submittedName>
</protein>
<reference evidence="2" key="1">
    <citation type="journal article" date="2023" name="Mol. Phylogenet. Evol.">
        <title>Genome-scale phylogeny and comparative genomics of the fungal order Sordariales.</title>
        <authorList>
            <person name="Hensen N."/>
            <person name="Bonometti L."/>
            <person name="Westerberg I."/>
            <person name="Brannstrom I.O."/>
            <person name="Guillou S."/>
            <person name="Cros-Aarteil S."/>
            <person name="Calhoun S."/>
            <person name="Haridas S."/>
            <person name="Kuo A."/>
            <person name="Mondo S."/>
            <person name="Pangilinan J."/>
            <person name="Riley R."/>
            <person name="LaButti K."/>
            <person name="Andreopoulos B."/>
            <person name="Lipzen A."/>
            <person name="Chen C."/>
            <person name="Yan M."/>
            <person name="Daum C."/>
            <person name="Ng V."/>
            <person name="Clum A."/>
            <person name="Steindorff A."/>
            <person name="Ohm R.A."/>
            <person name="Martin F."/>
            <person name="Silar P."/>
            <person name="Natvig D.O."/>
            <person name="Lalanne C."/>
            <person name="Gautier V."/>
            <person name="Ament-Velasquez S.L."/>
            <person name="Kruys A."/>
            <person name="Hutchinson M.I."/>
            <person name="Powell A.J."/>
            <person name="Barry K."/>
            <person name="Miller A.N."/>
            <person name="Grigoriev I.V."/>
            <person name="Debuchy R."/>
            <person name="Gladieux P."/>
            <person name="Hiltunen Thoren M."/>
            <person name="Johannesson H."/>
        </authorList>
    </citation>
    <scope>NUCLEOTIDE SEQUENCE</scope>
    <source>
        <strain evidence="2">CBS 892.96</strain>
    </source>
</reference>
<proteinExistence type="predicted"/>
<evidence type="ECO:0000313" key="3">
    <source>
        <dbReference type="Proteomes" id="UP001302321"/>
    </source>
</evidence>
<evidence type="ECO:0000256" key="1">
    <source>
        <dbReference type="SAM" id="MobiDB-lite"/>
    </source>
</evidence>
<gene>
    <name evidence="2" type="ORF">QBC36DRAFT_367617</name>
</gene>